<name>A0ABS2PKW1_9STRE</name>
<sequence>MIKEITKKDGSTVYQEKFFLGTDSVTGKRVSSSVTAKTKRELEKKKRDKFKEFEENGSTRFKAVKLDTFEELALKWFDHYKDTVKPQTARNTLCVLEKHVLPRLGVYRIDRITIPVVQDFVDTIAKTTNSLYSVICVYTNRILKYACQLQLIRYNPYDSIIKPKKTVKKKKDKFHLEEHELKAFLSHLDGQKNTFKNNMYGTFVRFLLATGCRVSEVIALEWSDIDLQNGIVDISKTYCRSTRKIVLPKTKKSIRKISIDKNTVLMLRLYQARQRQQFNEMGAKFPTVFSTGFHKYADLVSINRYIKRVTDTIGIEKITCHAFRHTHASLLLNNGVGYKEISERLGHSNISITLDIYAHLSEKRDQETAEKFGQILAIL</sequence>
<dbReference type="InterPro" id="IPR013762">
    <property type="entry name" value="Integrase-like_cat_sf"/>
</dbReference>
<keyword evidence="3 5" id="KW-0238">DNA-binding</keyword>
<gene>
    <name evidence="8" type="ORF">JOC31_000379</name>
</gene>
<dbReference type="InterPro" id="IPR010998">
    <property type="entry name" value="Integrase_recombinase_N"/>
</dbReference>
<evidence type="ECO:0000259" key="6">
    <source>
        <dbReference type="PROSITE" id="PS51898"/>
    </source>
</evidence>
<evidence type="ECO:0000259" key="7">
    <source>
        <dbReference type="PROSITE" id="PS51900"/>
    </source>
</evidence>
<dbReference type="InterPro" id="IPR002104">
    <property type="entry name" value="Integrase_catalytic"/>
</dbReference>
<accession>A0ABS2PKW1</accession>
<dbReference type="PROSITE" id="PS51898">
    <property type="entry name" value="TYR_RECOMBINASE"/>
    <property type="match status" value="1"/>
</dbReference>
<protein>
    <submittedName>
        <fullName evidence="8">Integrase</fullName>
    </submittedName>
</protein>
<dbReference type="InterPro" id="IPR050808">
    <property type="entry name" value="Phage_Integrase"/>
</dbReference>
<comment type="similarity">
    <text evidence="1">Belongs to the 'phage' integrase family.</text>
</comment>
<dbReference type="InterPro" id="IPR011010">
    <property type="entry name" value="DNA_brk_join_enz"/>
</dbReference>
<evidence type="ECO:0000313" key="9">
    <source>
        <dbReference type="Proteomes" id="UP000809081"/>
    </source>
</evidence>
<dbReference type="InterPro" id="IPR004107">
    <property type="entry name" value="Integrase_SAM-like_N"/>
</dbReference>
<evidence type="ECO:0000256" key="3">
    <source>
        <dbReference type="ARBA" id="ARBA00023125"/>
    </source>
</evidence>
<evidence type="ECO:0000256" key="4">
    <source>
        <dbReference type="ARBA" id="ARBA00023172"/>
    </source>
</evidence>
<dbReference type="InterPro" id="IPR044068">
    <property type="entry name" value="CB"/>
</dbReference>
<evidence type="ECO:0000256" key="5">
    <source>
        <dbReference type="PROSITE-ProRule" id="PRU01248"/>
    </source>
</evidence>
<dbReference type="Gene3D" id="1.10.150.130">
    <property type="match status" value="1"/>
</dbReference>
<evidence type="ECO:0000256" key="2">
    <source>
        <dbReference type="ARBA" id="ARBA00022908"/>
    </source>
</evidence>
<reference evidence="8 9" key="1">
    <citation type="submission" date="2021-01" db="EMBL/GenBank/DDBJ databases">
        <title>Genomic Encyclopedia of Type Strains, Phase IV (KMG-IV): sequencing the most valuable type-strain genomes for metagenomic binning, comparative biology and taxonomic classification.</title>
        <authorList>
            <person name="Goeker M."/>
        </authorList>
    </citation>
    <scope>NUCLEOTIDE SEQUENCE [LARGE SCALE GENOMIC DNA]</scope>
    <source>
        <strain evidence="8 9">DSM 27513</strain>
    </source>
</reference>
<feature type="domain" description="Core-binding (CB)" evidence="7">
    <location>
        <begin position="67"/>
        <end position="143"/>
    </location>
</feature>
<dbReference type="EMBL" id="JAFBEI010000005">
    <property type="protein sequence ID" value="MBM7635586.1"/>
    <property type="molecule type" value="Genomic_DNA"/>
</dbReference>
<keyword evidence="2" id="KW-0229">DNA integration</keyword>
<dbReference type="PANTHER" id="PTHR30629:SF2">
    <property type="entry name" value="PROPHAGE INTEGRASE INTS-RELATED"/>
    <property type="match status" value="1"/>
</dbReference>
<keyword evidence="4" id="KW-0233">DNA recombination</keyword>
<dbReference type="Gene3D" id="1.10.443.10">
    <property type="entry name" value="Intergrase catalytic core"/>
    <property type="match status" value="1"/>
</dbReference>
<proteinExistence type="inferred from homology"/>
<keyword evidence="9" id="KW-1185">Reference proteome</keyword>
<dbReference type="PROSITE" id="PS51900">
    <property type="entry name" value="CB"/>
    <property type="match status" value="1"/>
</dbReference>
<organism evidence="8 9">
    <name type="scientific">Streptococcus saliviloxodontae</name>
    <dbReference type="NCBI Taxonomy" id="1349416"/>
    <lineage>
        <taxon>Bacteria</taxon>
        <taxon>Bacillati</taxon>
        <taxon>Bacillota</taxon>
        <taxon>Bacilli</taxon>
        <taxon>Lactobacillales</taxon>
        <taxon>Streptococcaceae</taxon>
        <taxon>Streptococcus</taxon>
    </lineage>
</organism>
<dbReference type="Proteomes" id="UP000809081">
    <property type="component" value="Unassembled WGS sequence"/>
</dbReference>
<comment type="caution">
    <text evidence="8">The sequence shown here is derived from an EMBL/GenBank/DDBJ whole genome shotgun (WGS) entry which is preliminary data.</text>
</comment>
<feature type="domain" description="Tyr recombinase" evidence="6">
    <location>
        <begin position="170"/>
        <end position="370"/>
    </location>
</feature>
<dbReference type="Pfam" id="PF00589">
    <property type="entry name" value="Phage_integrase"/>
    <property type="match status" value="1"/>
</dbReference>
<dbReference type="PANTHER" id="PTHR30629">
    <property type="entry name" value="PROPHAGE INTEGRASE"/>
    <property type="match status" value="1"/>
</dbReference>
<dbReference type="RefSeq" id="WP_205016519.1">
    <property type="nucleotide sequence ID" value="NZ_JAFBEI010000005.1"/>
</dbReference>
<evidence type="ECO:0000256" key="1">
    <source>
        <dbReference type="ARBA" id="ARBA00008857"/>
    </source>
</evidence>
<dbReference type="CDD" id="cd01189">
    <property type="entry name" value="INT_ICEBs1_C_like"/>
    <property type="match status" value="1"/>
</dbReference>
<dbReference type="Pfam" id="PF14659">
    <property type="entry name" value="Phage_int_SAM_3"/>
    <property type="match status" value="1"/>
</dbReference>
<evidence type="ECO:0000313" key="8">
    <source>
        <dbReference type="EMBL" id="MBM7635586.1"/>
    </source>
</evidence>
<dbReference type="SUPFAM" id="SSF56349">
    <property type="entry name" value="DNA breaking-rejoining enzymes"/>
    <property type="match status" value="1"/>
</dbReference>